<dbReference type="AlphaFoldDB" id="A0A1K2IQ61"/>
<evidence type="ECO:0000259" key="7">
    <source>
        <dbReference type="Pfam" id="PF01030"/>
    </source>
</evidence>
<dbReference type="STRING" id="369401.SAMN05428642_10492"/>
<gene>
    <name evidence="9" type="ORF">SAMN05428642_10492</name>
</gene>
<name>A0A1K2IQ61_9FLAO</name>
<dbReference type="Pfam" id="PF01030">
    <property type="entry name" value="Recep_L_domain"/>
    <property type="match status" value="3"/>
</dbReference>
<dbReference type="EMBL" id="FPKV01000004">
    <property type="protein sequence ID" value="SFZ94336.1"/>
    <property type="molecule type" value="Genomic_DNA"/>
</dbReference>
<evidence type="ECO:0000256" key="4">
    <source>
        <dbReference type="ARBA" id="ARBA00022729"/>
    </source>
</evidence>
<dbReference type="OrthoDB" id="5381604at2"/>
<dbReference type="InterPro" id="IPR032675">
    <property type="entry name" value="LRR_dom_sf"/>
</dbReference>
<feature type="domain" description="Receptor L-domain" evidence="7">
    <location>
        <begin position="506"/>
        <end position="548"/>
    </location>
</feature>
<sequence>MIKKLQCVFLFLFIGTGITTQAQCLFSDTTLETQADVNEFVSLYSDCSTMNYNLTIGSNSAQGTADPVTDISGLSFITTIEDGLTIQYTGLTSLNGLQNLTSVGESFNIYYNDSLTSLNGLQGLTAIGTNTSIANSALGIFTNPVLTDLTALQNLTTLNEGTISVQYSDALTSLNGLENIEASSIRSIVIRYNPQLTNCSAQSLCEALNIGVSGNINITDNDAGCDNELQVVGSCGGYSGCPTENIALETQADVDGFVAAYPNCPSIEAASLFRLYISGQYVDDDFITDLSGLSQFTNLELDNLTIQYTDLTSLDGLQGVISANRINILNNPNLTSLDGLQGLTSVNKELIISYNPSLLTFSGIDNLTSINAEGTNSSALLDMEYNPLLLELDALSNLQTVNNLTIWVVANDVLSSMAGLNNIDANGIVTYGIGFCNNLAVCNVQSFCDVIPVLEENVTLFAVDNAPGCNSITEVSAACNTDLCPPGDVILTSQAEVDAFGATYPNCTSISGALAINGTDIINLSGLANIHYLSGDVIIQNTQLTSLNDLAINGINGSIEISGNTQLTSIATALSTNIASLKGNLSIVNNDALTSLSGLENIKNINTSAAVTAGLTISDNDNLTDMTALSALETLNGSELIIDNNAALTTLSGLDNVFANTISNLSIQNNSNLTNASATSICIYLNNSFPATISGNATGAATSIEILNNCNLPDCPPSGDFVFDRVMLDYFKIQYPNCTELDGNVVFSNLNDAGGDLSGLDNITSIIGDLYINSNMGYSSLAGLENLNSIGGDFEIVGCESITNLQGLNGLISVGTSGAENITFRITKNDNLQNLSGLEGLTTLIGNINITISFNPALTSLQGLNNVTTIITTPSSFGLDDYFIINDNENLASLEGLNSLQTLYSHLRFQNLPALADISALSNLVSITGDVNFQNCDALTTFNGLENLNFIYGDLFIVNNNALQNLNGLNNLQTVYALELSVNSALTNIQALSSLTTITEEDLMYSQLNITGNPLLQSLDGLEGLTSLGDLWIDSNVSLTSIEGLQNVTDIGVGIVIVNNINLTSLTGLNNLQRLHQSPYIGSTVNLYFGNNALTSLAPLSNLTDPVFISLGIVNEQGLTSLSGLDNLNPEHIITALIQNNSQLSTCEVESICGYLASNPDPNYYLIENNATGCNTEIEVIDACATLSIDEADLETSVISFYPNPTQDDLYMDVKGNIEVKNITIYNIMGQLVRTLNGSHELINVSKMDSGVYFVKVNTKTGEVYTQKIIKN</sequence>
<evidence type="ECO:0000256" key="2">
    <source>
        <dbReference type="ARBA" id="ARBA00022512"/>
    </source>
</evidence>
<dbReference type="InterPro" id="IPR036941">
    <property type="entry name" value="Rcpt_L-dom_sf"/>
</dbReference>
<proteinExistence type="predicted"/>
<dbReference type="NCBIfam" id="TIGR04183">
    <property type="entry name" value="Por_Secre_tail"/>
    <property type="match status" value="1"/>
</dbReference>
<feature type="domain" description="Secretion system C-terminal sorting" evidence="8">
    <location>
        <begin position="1202"/>
        <end position="1270"/>
    </location>
</feature>
<dbReference type="GO" id="GO:0030313">
    <property type="term" value="C:cell envelope"/>
    <property type="evidence" value="ECO:0007669"/>
    <property type="project" value="UniProtKB-SubCell"/>
</dbReference>
<organism evidence="9 10">
    <name type="scientific">Flaviramulus basaltis</name>
    <dbReference type="NCBI Taxonomy" id="369401"/>
    <lineage>
        <taxon>Bacteria</taxon>
        <taxon>Pseudomonadati</taxon>
        <taxon>Bacteroidota</taxon>
        <taxon>Flavobacteriia</taxon>
        <taxon>Flavobacteriales</taxon>
        <taxon>Flavobacteriaceae</taxon>
        <taxon>Flaviramulus</taxon>
    </lineage>
</organism>
<dbReference type="Gene3D" id="3.80.10.10">
    <property type="entry name" value="Ribonuclease Inhibitor"/>
    <property type="match status" value="1"/>
</dbReference>
<keyword evidence="2" id="KW-0134">Cell wall</keyword>
<evidence type="ECO:0000313" key="9">
    <source>
        <dbReference type="EMBL" id="SFZ94336.1"/>
    </source>
</evidence>
<evidence type="ECO:0000259" key="8">
    <source>
        <dbReference type="Pfam" id="PF18962"/>
    </source>
</evidence>
<evidence type="ECO:0000256" key="5">
    <source>
        <dbReference type="ARBA" id="ARBA00023180"/>
    </source>
</evidence>
<evidence type="ECO:0000256" key="3">
    <source>
        <dbReference type="ARBA" id="ARBA00022525"/>
    </source>
</evidence>
<evidence type="ECO:0000256" key="6">
    <source>
        <dbReference type="SAM" id="SignalP"/>
    </source>
</evidence>
<dbReference type="Pfam" id="PF18962">
    <property type="entry name" value="Por_Secre_tail"/>
    <property type="match status" value="1"/>
</dbReference>
<feature type="domain" description="Receptor L-domain" evidence="7">
    <location>
        <begin position="78"/>
        <end position="170"/>
    </location>
</feature>
<feature type="signal peptide" evidence="6">
    <location>
        <begin position="1"/>
        <end position="22"/>
    </location>
</feature>
<dbReference type="PANTHER" id="PTHR31018">
    <property type="entry name" value="SPORULATION-SPECIFIC PROTEIN-RELATED"/>
    <property type="match status" value="1"/>
</dbReference>
<dbReference type="InterPro" id="IPR026444">
    <property type="entry name" value="Secre_tail"/>
</dbReference>
<dbReference type="PANTHER" id="PTHR31018:SF3">
    <property type="entry name" value="RECEPTOR PROTEIN-TYROSINE KINASE"/>
    <property type="match status" value="1"/>
</dbReference>
<keyword evidence="4 6" id="KW-0732">Signal</keyword>
<reference evidence="9 10" key="1">
    <citation type="submission" date="2016-10" db="EMBL/GenBank/DDBJ databases">
        <authorList>
            <person name="de Groot N.N."/>
        </authorList>
    </citation>
    <scope>NUCLEOTIDE SEQUENCE [LARGE SCALE GENOMIC DNA]</scope>
    <source>
        <strain evidence="9 10">DSM 18180</strain>
    </source>
</reference>
<keyword evidence="10" id="KW-1185">Reference proteome</keyword>
<evidence type="ECO:0000313" key="10">
    <source>
        <dbReference type="Proteomes" id="UP000182544"/>
    </source>
</evidence>
<accession>A0A1K2IQ61</accession>
<keyword evidence="5" id="KW-0325">Glycoprotein</keyword>
<dbReference type="InterPro" id="IPR000494">
    <property type="entry name" value="Rcpt_L-dom"/>
</dbReference>
<dbReference type="SUPFAM" id="SSF52058">
    <property type="entry name" value="L domain-like"/>
    <property type="match status" value="8"/>
</dbReference>
<protein>
    <submittedName>
        <fullName evidence="9">Por secretion system C-terminal sorting domain-containing protein</fullName>
    </submittedName>
</protein>
<dbReference type="Gene3D" id="3.80.20.20">
    <property type="entry name" value="Receptor L-domain"/>
    <property type="match status" value="6"/>
</dbReference>
<keyword evidence="3" id="KW-0964">Secreted</keyword>
<feature type="domain" description="Receptor L-domain" evidence="7">
    <location>
        <begin position="555"/>
        <end position="650"/>
    </location>
</feature>
<evidence type="ECO:0000256" key="1">
    <source>
        <dbReference type="ARBA" id="ARBA00004191"/>
    </source>
</evidence>
<dbReference type="RefSeq" id="WP_072403279.1">
    <property type="nucleotide sequence ID" value="NZ_FPKV01000004.1"/>
</dbReference>
<dbReference type="InterPro" id="IPR051648">
    <property type="entry name" value="CWI-Assembly_Regulator"/>
</dbReference>
<feature type="chain" id="PRO_5013086160" evidence="6">
    <location>
        <begin position="23"/>
        <end position="1272"/>
    </location>
</feature>
<dbReference type="Proteomes" id="UP000182544">
    <property type="component" value="Unassembled WGS sequence"/>
</dbReference>
<comment type="subcellular location">
    <subcellularLocation>
        <location evidence="1">Secreted</location>
        <location evidence="1">Cell wall</location>
    </subcellularLocation>
</comment>